<dbReference type="InterPro" id="IPR012938">
    <property type="entry name" value="Glc/Sorbosone_DH"/>
</dbReference>
<dbReference type="GO" id="GO:0005975">
    <property type="term" value="P:carbohydrate metabolic process"/>
    <property type="evidence" value="ECO:0007669"/>
    <property type="project" value="UniProtKB-ARBA"/>
</dbReference>
<dbReference type="PANTHER" id="PTHR40469:SF2">
    <property type="entry name" value="GALACTOSE-BINDING DOMAIN-LIKE SUPERFAMILY PROTEIN"/>
    <property type="match status" value="1"/>
</dbReference>
<dbReference type="PROSITE" id="PS51175">
    <property type="entry name" value="CBM6"/>
    <property type="match status" value="1"/>
</dbReference>
<dbReference type="PANTHER" id="PTHR40469">
    <property type="entry name" value="SECRETED GLYCOSYL HYDROLASE"/>
    <property type="match status" value="1"/>
</dbReference>
<dbReference type="InterPro" id="IPR006584">
    <property type="entry name" value="Cellulose-bd_IV"/>
</dbReference>
<accession>A0A0T6LUX5</accession>
<dbReference type="InterPro" id="IPR000601">
    <property type="entry name" value="PKD_dom"/>
</dbReference>
<dbReference type="Gene3D" id="3.40.50.880">
    <property type="match status" value="1"/>
</dbReference>
<dbReference type="Pfam" id="PF03422">
    <property type="entry name" value="CBM_6"/>
    <property type="match status" value="1"/>
</dbReference>
<dbReference type="Gene3D" id="2.60.40.10">
    <property type="entry name" value="Immunoglobulins"/>
    <property type="match status" value="1"/>
</dbReference>
<dbReference type="Pfam" id="PF06283">
    <property type="entry name" value="ThuA"/>
    <property type="match status" value="1"/>
</dbReference>
<dbReference type="Gene3D" id="2.120.10.30">
    <property type="entry name" value="TolB, C-terminal domain"/>
    <property type="match status" value="1"/>
</dbReference>
<dbReference type="InterPro" id="IPR029062">
    <property type="entry name" value="Class_I_gatase-like"/>
</dbReference>
<keyword evidence="1 3" id="KW-0732">Signal</keyword>
<dbReference type="PROSITE" id="PS50093">
    <property type="entry name" value="PKD"/>
    <property type="match status" value="1"/>
</dbReference>
<evidence type="ECO:0000313" key="6">
    <source>
        <dbReference type="EMBL" id="KRV49800.1"/>
    </source>
</evidence>
<dbReference type="SUPFAM" id="SSF49785">
    <property type="entry name" value="Galactose-binding domain-like"/>
    <property type="match status" value="1"/>
</dbReference>
<dbReference type="InterPro" id="IPR011041">
    <property type="entry name" value="Quinoprot_gluc/sorb_DH_b-prop"/>
</dbReference>
<dbReference type="GO" id="GO:0030246">
    <property type="term" value="F:carbohydrate binding"/>
    <property type="evidence" value="ECO:0007669"/>
    <property type="project" value="InterPro"/>
</dbReference>
<proteinExistence type="predicted"/>
<name>A0A0T6LUX5_WENVI</name>
<feature type="signal peptide" evidence="3">
    <location>
        <begin position="1"/>
        <end position="25"/>
    </location>
</feature>
<dbReference type="InterPro" id="IPR035986">
    <property type="entry name" value="PKD_dom_sf"/>
</dbReference>
<evidence type="ECO:0000313" key="7">
    <source>
        <dbReference type="Proteomes" id="UP000050867"/>
    </source>
</evidence>
<feature type="region of interest" description="Disordered" evidence="2">
    <location>
        <begin position="566"/>
        <end position="586"/>
    </location>
</feature>
<dbReference type="InterPro" id="IPR005084">
    <property type="entry name" value="CBM6"/>
</dbReference>
<dbReference type="AlphaFoldDB" id="A0A0T6LUX5"/>
<keyword evidence="7" id="KW-1185">Reference proteome</keyword>
<feature type="chain" id="PRO_5006670697" evidence="3">
    <location>
        <begin position="26"/>
        <end position="1033"/>
    </location>
</feature>
<feature type="domain" description="CBM6" evidence="5">
    <location>
        <begin position="886"/>
        <end position="1022"/>
    </location>
</feature>
<evidence type="ECO:0000259" key="5">
    <source>
        <dbReference type="PROSITE" id="PS51175"/>
    </source>
</evidence>
<dbReference type="InterPro" id="IPR008979">
    <property type="entry name" value="Galactose-bd-like_sf"/>
</dbReference>
<dbReference type="Pfam" id="PF18911">
    <property type="entry name" value="PKD_4"/>
    <property type="match status" value="1"/>
</dbReference>
<gene>
    <name evidence="6" type="ORF">AQ490_19085</name>
</gene>
<dbReference type="Pfam" id="PF07995">
    <property type="entry name" value="GSDH"/>
    <property type="match status" value="1"/>
</dbReference>
<reference evidence="6 7" key="1">
    <citation type="submission" date="2015-10" db="EMBL/GenBank/DDBJ databases">
        <title>Draft genome sequence of pyrrolomycin-producing Streptomyces vitaminophilus.</title>
        <authorList>
            <person name="Graham D.E."/>
            <person name="Mahan K.M."/>
            <person name="Klingeman D.M."/>
            <person name="Hettich R.L."/>
            <person name="Parry R.J."/>
        </authorList>
    </citation>
    <scope>NUCLEOTIDE SEQUENCE [LARGE SCALE GENOMIC DNA]</scope>
    <source>
        <strain evidence="6 7">ATCC 31673</strain>
    </source>
</reference>
<dbReference type="InterPro" id="IPR011042">
    <property type="entry name" value="6-blade_b-propeller_TolB-like"/>
</dbReference>
<comment type="caution">
    <text evidence="6">The sequence shown here is derived from an EMBL/GenBank/DDBJ whole genome shotgun (WGS) entry which is preliminary data.</text>
</comment>
<dbReference type="EMBL" id="LLZU01000010">
    <property type="protein sequence ID" value="KRV49800.1"/>
    <property type="molecule type" value="Genomic_DNA"/>
</dbReference>
<dbReference type="eggNOG" id="COG3828">
    <property type="taxonomic scope" value="Bacteria"/>
</dbReference>
<dbReference type="STRING" id="76728.AQ490_19085"/>
<dbReference type="SUPFAM" id="SSF52317">
    <property type="entry name" value="Class I glutamine amidotransferase-like"/>
    <property type="match status" value="1"/>
</dbReference>
<dbReference type="Gene3D" id="2.60.120.260">
    <property type="entry name" value="Galactose-binding domain-like"/>
    <property type="match status" value="1"/>
</dbReference>
<feature type="domain" description="PKD" evidence="4">
    <location>
        <begin position="692"/>
        <end position="775"/>
    </location>
</feature>
<dbReference type="eggNOG" id="COG2133">
    <property type="taxonomic scope" value="Bacteria"/>
</dbReference>
<dbReference type="SMART" id="SM00606">
    <property type="entry name" value="CBD_IV"/>
    <property type="match status" value="1"/>
</dbReference>
<dbReference type="InterPro" id="IPR022409">
    <property type="entry name" value="PKD/Chitinase_dom"/>
</dbReference>
<dbReference type="eggNOG" id="COG3291">
    <property type="taxonomic scope" value="Bacteria"/>
</dbReference>
<dbReference type="InterPro" id="IPR013783">
    <property type="entry name" value="Ig-like_fold"/>
</dbReference>
<dbReference type="CDD" id="cd00146">
    <property type="entry name" value="PKD"/>
    <property type="match status" value="1"/>
</dbReference>
<evidence type="ECO:0000259" key="4">
    <source>
        <dbReference type="PROSITE" id="PS50093"/>
    </source>
</evidence>
<protein>
    <submittedName>
        <fullName evidence="6">Uncharacterized protein</fullName>
    </submittedName>
</protein>
<dbReference type="CDD" id="cd04084">
    <property type="entry name" value="CBM6_xylanase-like"/>
    <property type="match status" value="1"/>
</dbReference>
<dbReference type="SUPFAM" id="SSF50952">
    <property type="entry name" value="Soluble quinoprotein glucose dehydrogenase"/>
    <property type="match status" value="1"/>
</dbReference>
<dbReference type="Proteomes" id="UP000050867">
    <property type="component" value="Unassembled WGS sequence"/>
</dbReference>
<evidence type="ECO:0000256" key="1">
    <source>
        <dbReference type="ARBA" id="ARBA00022729"/>
    </source>
</evidence>
<evidence type="ECO:0000256" key="2">
    <source>
        <dbReference type="SAM" id="MobiDB-lite"/>
    </source>
</evidence>
<dbReference type="SMART" id="SM00089">
    <property type="entry name" value="PKD"/>
    <property type="match status" value="1"/>
</dbReference>
<feature type="region of interest" description="Disordered" evidence="2">
    <location>
        <begin position="897"/>
        <end position="916"/>
    </location>
</feature>
<dbReference type="SUPFAM" id="SSF49299">
    <property type="entry name" value="PKD domain"/>
    <property type="match status" value="1"/>
</dbReference>
<dbReference type="InterPro" id="IPR029010">
    <property type="entry name" value="ThuA-like"/>
</dbReference>
<sequence>MARILVVLMVFPLGGIIAIPSAAHADQRDTEPFSALVFSKTAGFRHSSIPAGIAAIRKLGDDNGFTVDTTEDASAFTDENLARYDVVVWLSTTGDVLNQTQQAAFERYIQSGGGYAGVHAASDTEYEWPWYGKLVGAYFKNHPAQQNATVKVEDPAHPSTAGFAPTWNRFDEWYNYGTNPRGKVHVLASLDESTYNGGSMGPEHPITWCQGYDGGRSWYTGMGHTVESFSDPMFRRHLLGGIRTAAGVANADCAATLSDSFEKVTLDDNTANPMELAVADDGQVVYIDRNGDVKVIAPGGGVSTAGHLNVYTGQEFGLLGIALDPHYTTNGHVFLYYSPKGDQAVDRVSRFTMKGDTLDISSEKVVLTVDTQRDQCCHAGGALEFDNNGNLYIATGDNTNPFASSGYAPIDERPGRSAWDAQRTSANTNSLNGKILRIRPTGDGTYTVPPGNLFDDGDDRTRPEIYAMGFRNPFRIGLDEETGNLFVADYGPDAGYANPDRGPDGRVEWNIVRKPGFYGWPYCVGANTAYRDYDFATGTSGPAFDCSTPTNNSPNNTGLTKLPSAEPATMWQGKSSTGVPEIGGSGAPMTSGSYRYDPELESERKWPAYFDGKALWADWNDSRLFTVQLDRTRRTYTDVNRIFADLDFTRPHALQFGPDGALYMIEWGSGFGGNNADSGIYRIDYVQGNRAPTAYATADKTSGPAPLTVAFDGSKSNDRDGQKLTYAWDFDGNGTTDSTDVAPTHTYETVGDYTARLTVTDPDGRTGVSSVAITVGNTAPEVKLILPADGAFFEFGDTIQYEVEVKDPEDGTIDCQNVVVQPGLGHDEHSHGYEQYRGCSGSFVLPGDEGHIGENIFGVVTATYTDRGAAGASPLTGEDTVVLHTKRTEAEFFDEHGRLKGSTSGGTAGVQIENTGDVQGGGKNVGYIEPGDWFGWKVMNLSRIDQITLRAASPSSGATWEVRTGDPDTGPTVATIQVSGTGGWQTYQNFSAQPVGATTTVSGPLYFVQVSGGSNVNWVDFEGQGASEPTPGT</sequence>
<organism evidence="6 7">
    <name type="scientific">Wenjunlia vitaminophila</name>
    <name type="common">Streptomyces vitaminophilus</name>
    <dbReference type="NCBI Taxonomy" id="76728"/>
    <lineage>
        <taxon>Bacteria</taxon>
        <taxon>Bacillati</taxon>
        <taxon>Actinomycetota</taxon>
        <taxon>Actinomycetes</taxon>
        <taxon>Kitasatosporales</taxon>
        <taxon>Streptomycetaceae</taxon>
        <taxon>Wenjunlia</taxon>
    </lineage>
</organism>
<evidence type="ECO:0000256" key="3">
    <source>
        <dbReference type="SAM" id="SignalP"/>
    </source>
</evidence>
<dbReference type="OrthoDB" id="6402258at2"/>